<name>A0AAE4AQ70_9BACT</name>
<keyword evidence="2 5" id="KW-0378">Hydrolase</keyword>
<dbReference type="PANTHER" id="PTHR42732:SF1">
    <property type="entry name" value="BETA-MANNOSIDASE"/>
    <property type="match status" value="1"/>
</dbReference>
<keyword evidence="3 5" id="KW-0326">Glycosidase</keyword>
<evidence type="ECO:0000256" key="2">
    <source>
        <dbReference type="ARBA" id="ARBA00022801"/>
    </source>
</evidence>
<dbReference type="SUPFAM" id="SSF49303">
    <property type="entry name" value="beta-Galactosidase/glucuronidase domain"/>
    <property type="match status" value="1"/>
</dbReference>
<dbReference type="SUPFAM" id="SSF51445">
    <property type="entry name" value="(Trans)glycosidases"/>
    <property type="match status" value="1"/>
</dbReference>
<dbReference type="InterPro" id="IPR051913">
    <property type="entry name" value="GH2_Domain-Containing"/>
</dbReference>
<dbReference type="InterPro" id="IPR008979">
    <property type="entry name" value="Galactose-bd-like_sf"/>
</dbReference>
<protein>
    <submittedName>
        <fullName evidence="5">Beta-galactosidase</fullName>
        <ecNumber evidence="5">3.2.1.23</ecNumber>
    </submittedName>
</protein>
<evidence type="ECO:0000313" key="6">
    <source>
        <dbReference type="Proteomes" id="UP001238163"/>
    </source>
</evidence>
<dbReference type="EMBL" id="JAUSVL010000001">
    <property type="protein sequence ID" value="MDQ0291311.1"/>
    <property type="molecule type" value="Genomic_DNA"/>
</dbReference>
<dbReference type="Gene3D" id="3.20.20.80">
    <property type="entry name" value="Glycosidases"/>
    <property type="match status" value="1"/>
</dbReference>
<dbReference type="RefSeq" id="WP_307263919.1">
    <property type="nucleotide sequence ID" value="NZ_JAUSVL010000001.1"/>
</dbReference>
<feature type="domain" description="Glycoside hydrolase family 2 immunoglobulin-like beta-sandwich" evidence="4">
    <location>
        <begin position="207"/>
        <end position="307"/>
    </location>
</feature>
<organism evidence="5 6">
    <name type="scientific">Oligosphaera ethanolica</name>
    <dbReference type="NCBI Taxonomy" id="760260"/>
    <lineage>
        <taxon>Bacteria</taxon>
        <taxon>Pseudomonadati</taxon>
        <taxon>Lentisphaerota</taxon>
        <taxon>Oligosphaeria</taxon>
        <taxon>Oligosphaerales</taxon>
        <taxon>Oligosphaeraceae</taxon>
        <taxon>Oligosphaera</taxon>
    </lineage>
</organism>
<dbReference type="InterPro" id="IPR006102">
    <property type="entry name" value="Ig-like_GH2"/>
</dbReference>
<dbReference type="Gene3D" id="2.60.40.10">
    <property type="entry name" value="Immunoglobulins"/>
    <property type="match status" value="1"/>
</dbReference>
<dbReference type="Pfam" id="PF00703">
    <property type="entry name" value="Glyco_hydro_2"/>
    <property type="match status" value="1"/>
</dbReference>
<dbReference type="GO" id="GO:0004565">
    <property type="term" value="F:beta-galactosidase activity"/>
    <property type="evidence" value="ECO:0007669"/>
    <property type="project" value="UniProtKB-EC"/>
</dbReference>
<comment type="caution">
    <text evidence="5">The sequence shown here is derived from an EMBL/GenBank/DDBJ whole genome shotgun (WGS) entry which is preliminary data.</text>
</comment>
<dbReference type="InterPro" id="IPR017853">
    <property type="entry name" value="GH"/>
</dbReference>
<dbReference type="EC" id="3.2.1.23" evidence="5"/>
<gene>
    <name evidence="5" type="ORF">J3R75_003418</name>
</gene>
<dbReference type="Proteomes" id="UP001238163">
    <property type="component" value="Unassembled WGS sequence"/>
</dbReference>
<dbReference type="InterPro" id="IPR036156">
    <property type="entry name" value="Beta-gal/glucu_dom_sf"/>
</dbReference>
<evidence type="ECO:0000256" key="3">
    <source>
        <dbReference type="ARBA" id="ARBA00023295"/>
    </source>
</evidence>
<sequence>MAQEADDKSNYVPDMAYSDIYLGHLQRLPLSGWWRIRRVSADRIDHADDEGRQRGYTDPDCDDSGWDRDLVPGNLQSPFLSEVKTRSKESLAWGGVAYFRRDFVAPAQRPGERYFLHFDDVNGNMAVYVNGKHMVSTTVSRMDISEYKGPTATHDIDVTAAVIPGGRNQVAIRFYHSGKPVKPWGYGNTIGILGPVYLDVRPAQFARDILVTPQADLAHVLVECTTGGEGEGAAAGWTGEVFEWDSGKVVAQLALAATARAGDGPQLSGEARIDQAKLWSCESPFLYGVKLRDHSGATVGVKRFGMRSFGVRGGEFLLNGQPVFLRGIVLDQALFGFMTPGNLFGFKTNQHQLQRRYWQAIRDLNVNHIRFHSTLMNTLTYDLLDEMGILCCDELSFPQQAIKAPKRSDKIDTKLFAEFCDDQGELSDEFRDYLSWRLRYLYSHPAAATFSFGNEIRQGDDYPDGRVGRMFNRLYDLYHGLDKQNRPCTPSSGRFWKETSNMAECAAGDKLDYIDTHDYTGTINNLPLGYVEYSLQNFIGKAKEHFSPLPPIVNGELLCIMNNYYPWAFDDTWASEDADEPNWPVLLKVLNTFHEEHRDCAQCCFCPIRNAGVKSYRFRREESCTRDIEFILSANRKAWPELDGFEALQKPLVVNSASGPLFPYDGGWQTAPRGKALQRASAPSIAIFDYVAPNRFGGDELPLSAHVINNSESDIAAAVLRVQMVLDERQVAEARVAVGAVKRGEKHAVTLALRLPAEPGYYELRYTLLDGDKALSTSALEINLRARAAVFAPIPTTKAIALYDRSDKFGPLKSNNTRTLLDAFGLQYTLLEDFSALAAVDVLIIGSDSMDAAVRRGRDRIREFLRRGGRCLVFEQSAPGGVAFLPGLEYRQAGAVQFSEILRFKHPLLATLSQRDFHCWNQRDMAIYHYFISPVSEAAITHGGDSTTWGSDNFGMTNAHVRVGAGDAILTQMELSKLSAVDSAAAQMARNALLVVLDDATRSWAAEYSGHAVVDIAPVEPARLRRLSLAAAATMGFADPVAKDGQGGWSDQGPDNDIHAFPIGEQEFAGIGFGIVDPASNAGRSCVIVSANSDLPFKPESRPIAIGMALERLFFLHSGAWIRGKEPVGEYLVSYADGSTLSIPLTPGDNFDDWWGAPSKTMRNAVCAWSTSNAGNVVGVYLFAWQNPRPEQLVVSITARSFGNAMIGLIGLSAEATTAQGGAKP</sequence>
<dbReference type="PANTHER" id="PTHR42732">
    <property type="entry name" value="BETA-GALACTOSIDASE"/>
    <property type="match status" value="1"/>
</dbReference>
<dbReference type="Gene3D" id="2.60.120.260">
    <property type="entry name" value="Galactose-binding domain-like"/>
    <property type="match status" value="1"/>
</dbReference>
<evidence type="ECO:0000256" key="1">
    <source>
        <dbReference type="ARBA" id="ARBA00007401"/>
    </source>
</evidence>
<evidence type="ECO:0000259" key="4">
    <source>
        <dbReference type="Pfam" id="PF00703"/>
    </source>
</evidence>
<keyword evidence="6" id="KW-1185">Reference proteome</keyword>
<dbReference type="SUPFAM" id="SSF49785">
    <property type="entry name" value="Galactose-binding domain-like"/>
    <property type="match status" value="1"/>
</dbReference>
<reference evidence="5" key="1">
    <citation type="submission" date="2023-07" db="EMBL/GenBank/DDBJ databases">
        <title>Genomic Encyclopedia of Type Strains, Phase IV (KMG-IV): sequencing the most valuable type-strain genomes for metagenomic binning, comparative biology and taxonomic classification.</title>
        <authorList>
            <person name="Goeker M."/>
        </authorList>
    </citation>
    <scope>NUCLEOTIDE SEQUENCE</scope>
    <source>
        <strain evidence="5">DSM 24202</strain>
    </source>
</reference>
<dbReference type="InterPro" id="IPR013783">
    <property type="entry name" value="Ig-like_fold"/>
</dbReference>
<comment type="similarity">
    <text evidence="1">Belongs to the glycosyl hydrolase 2 family.</text>
</comment>
<proteinExistence type="inferred from homology"/>
<accession>A0AAE4AQ70</accession>
<evidence type="ECO:0000313" key="5">
    <source>
        <dbReference type="EMBL" id="MDQ0291311.1"/>
    </source>
</evidence>
<dbReference type="AlphaFoldDB" id="A0AAE4AQ70"/>